<dbReference type="InterPro" id="IPR046342">
    <property type="entry name" value="CBS_dom_sf"/>
</dbReference>
<dbReference type="SUPFAM" id="SSF55785">
    <property type="entry name" value="PYP-like sensor domain (PAS domain)"/>
    <property type="match status" value="1"/>
</dbReference>
<keyword evidence="4" id="KW-0238">DNA-binding</keyword>
<dbReference type="InterPro" id="IPR002078">
    <property type="entry name" value="Sigma_54_int"/>
</dbReference>
<dbReference type="RefSeq" id="WP_098175950.1">
    <property type="nucleotide sequence ID" value="NZ_CP030926.1"/>
</dbReference>
<dbReference type="InterPro" id="IPR000644">
    <property type="entry name" value="CBS_dom"/>
</dbReference>
<keyword evidence="13" id="KW-1185">Reference proteome</keyword>
<dbReference type="PANTHER" id="PTHR32071">
    <property type="entry name" value="TRANSCRIPTIONAL REGULATORY PROTEIN"/>
    <property type="match status" value="1"/>
</dbReference>
<evidence type="ECO:0000313" key="10">
    <source>
        <dbReference type="EMBL" id="AXN39709.1"/>
    </source>
</evidence>
<dbReference type="Proteomes" id="UP000220106">
    <property type="component" value="Unassembled WGS sequence"/>
</dbReference>
<evidence type="ECO:0000313" key="12">
    <source>
        <dbReference type="Proteomes" id="UP000220106"/>
    </source>
</evidence>
<dbReference type="InterPro" id="IPR025944">
    <property type="entry name" value="Sigma_54_int_dom_CS"/>
</dbReference>
<feature type="domain" description="PAS" evidence="8">
    <location>
        <begin position="154"/>
        <end position="194"/>
    </location>
</feature>
<reference evidence="11 12" key="1">
    <citation type="submission" date="2017-09" db="EMBL/GenBank/DDBJ databases">
        <title>Large-scale bioinformatics analysis of Bacillus genomes uncovers conserved roles of natural products in bacterial physiology.</title>
        <authorList>
            <consortium name="Agbiome Team Llc"/>
            <person name="Bleich R.M."/>
            <person name="Kirk G.J."/>
            <person name="Santa Maria K.C."/>
            <person name="Allen S.E."/>
            <person name="Farag S."/>
            <person name="Shank E.A."/>
            <person name="Bowers A."/>
        </authorList>
    </citation>
    <scope>NUCLEOTIDE SEQUENCE [LARGE SCALE GENOMIC DNA]</scope>
    <source>
        <strain evidence="11 12">AFS003229</strain>
    </source>
</reference>
<dbReference type="InterPro" id="IPR027417">
    <property type="entry name" value="P-loop_NTPase"/>
</dbReference>
<dbReference type="InterPro" id="IPR003593">
    <property type="entry name" value="AAA+_ATPase"/>
</dbReference>
<sequence>MRHNLVEHKEHFQRDELEVARWMKTDFVFLRNTTTLKDAAELLIKNQLNEVPIVDEHQHFLGVLSLSMIMQSLLKDTSLAESIEIHYDRRIKPLSFQEILSDISPLTKASVPVVNNQNILIGVLTQHEILEVLAQTYHKMNLLETKVEWFNVCFDNIYEGIIVVDKNGFVKMINKAYSSYLGVEQGAAIGQHVVSVIEGTRLHIVLQTGIPERNQVQFLQGQEVVAHRIPIWRNNEIIGGIGILVFQGVSELYRIFDRIQDLQVTKNPSLSNINIEQQPPKEDPITFAQVIGESESFAHAKNIARRAAKSPASILITGESGVGKEIFTQAIHSLSNYSGGPFISVNCASIPEQLLESELFGYEEGAFTGSKKKGKPGKFLLAHKGTLFLDEIGDMPLHMQSKILRVLQEREVEPVGGSKPISVDFRLIAATNRPIEDMIKENKFREDLYYRLNVIPIFIPPLRERKNDIPLLIGHFIKLICKKYKIPSKEISRETVAAMMEYEWPGNIRELVNVIERLVTLVEGHDIYFDDFQRYFLEQKKQIPEFTTMEETKLESFNSFESLKNAGLNKEKELLLLIIKEEKGNKTRAAKKLGISRATLYNKLKEYNIELST</sequence>
<evidence type="ECO:0000259" key="9">
    <source>
        <dbReference type="PROSITE" id="PS51371"/>
    </source>
</evidence>
<name>A0AAX0S3N9_9BACI</name>
<dbReference type="Gene3D" id="1.10.10.60">
    <property type="entry name" value="Homeodomain-like"/>
    <property type="match status" value="1"/>
</dbReference>
<keyword evidence="1" id="KW-0547">Nucleotide-binding</keyword>
<dbReference type="Gene3D" id="3.30.450.20">
    <property type="entry name" value="PAS domain"/>
    <property type="match status" value="1"/>
</dbReference>
<dbReference type="SUPFAM" id="SSF46689">
    <property type="entry name" value="Homeodomain-like"/>
    <property type="match status" value="1"/>
</dbReference>
<dbReference type="AlphaFoldDB" id="A0AAX0S3N9"/>
<keyword evidence="3" id="KW-0805">Transcription regulation</keyword>
<evidence type="ECO:0000256" key="4">
    <source>
        <dbReference type="ARBA" id="ARBA00023125"/>
    </source>
</evidence>
<dbReference type="FunFam" id="3.40.50.300:FF:000006">
    <property type="entry name" value="DNA-binding transcriptional regulator NtrC"/>
    <property type="match status" value="1"/>
</dbReference>
<dbReference type="InterPro" id="IPR035965">
    <property type="entry name" value="PAS-like_dom_sf"/>
</dbReference>
<dbReference type="InterPro" id="IPR025943">
    <property type="entry name" value="Sigma_54_int_dom_ATP-bd_2"/>
</dbReference>
<dbReference type="SUPFAM" id="SSF52540">
    <property type="entry name" value="P-loop containing nucleoside triphosphate hydrolases"/>
    <property type="match status" value="1"/>
</dbReference>
<dbReference type="PROSITE" id="PS50112">
    <property type="entry name" value="PAS"/>
    <property type="match status" value="1"/>
</dbReference>
<dbReference type="PROSITE" id="PS00675">
    <property type="entry name" value="SIGMA54_INTERACT_1"/>
    <property type="match status" value="1"/>
</dbReference>
<dbReference type="PROSITE" id="PS00688">
    <property type="entry name" value="SIGMA54_INTERACT_3"/>
    <property type="match status" value="1"/>
</dbReference>
<dbReference type="InterPro" id="IPR000014">
    <property type="entry name" value="PAS"/>
</dbReference>
<evidence type="ECO:0000313" key="13">
    <source>
        <dbReference type="Proteomes" id="UP000260457"/>
    </source>
</evidence>
<dbReference type="PROSITE" id="PS51371">
    <property type="entry name" value="CBS"/>
    <property type="match status" value="1"/>
</dbReference>
<accession>A0AAX0S3N9</accession>
<evidence type="ECO:0000256" key="6">
    <source>
        <dbReference type="PROSITE-ProRule" id="PRU00703"/>
    </source>
</evidence>
<keyword evidence="2" id="KW-0067">ATP-binding</keyword>
<dbReference type="GO" id="GO:0005524">
    <property type="term" value="F:ATP binding"/>
    <property type="evidence" value="ECO:0007669"/>
    <property type="project" value="UniProtKB-KW"/>
</dbReference>
<dbReference type="Proteomes" id="UP000260457">
    <property type="component" value="Chromosome"/>
</dbReference>
<dbReference type="PROSITE" id="PS50045">
    <property type="entry name" value="SIGMA54_INTERACT_4"/>
    <property type="match status" value="1"/>
</dbReference>
<dbReference type="KEGG" id="pbut:DTO10_15965"/>
<dbReference type="InterPro" id="IPR009057">
    <property type="entry name" value="Homeodomain-like_sf"/>
</dbReference>
<evidence type="ECO:0000313" key="11">
    <source>
        <dbReference type="EMBL" id="PEJ33570.1"/>
    </source>
</evidence>
<dbReference type="Pfam" id="PF00989">
    <property type="entry name" value="PAS"/>
    <property type="match status" value="1"/>
</dbReference>
<keyword evidence="6" id="KW-0129">CBS domain</keyword>
<feature type="domain" description="CBS" evidence="9">
    <location>
        <begin position="23"/>
        <end position="79"/>
    </location>
</feature>
<dbReference type="SUPFAM" id="SSF54631">
    <property type="entry name" value="CBS-domain pair"/>
    <property type="match status" value="1"/>
</dbReference>
<dbReference type="PRINTS" id="PR01590">
    <property type="entry name" value="HTHFIS"/>
</dbReference>
<dbReference type="CDD" id="cd00009">
    <property type="entry name" value="AAA"/>
    <property type="match status" value="1"/>
</dbReference>
<dbReference type="GO" id="GO:0006355">
    <property type="term" value="P:regulation of DNA-templated transcription"/>
    <property type="evidence" value="ECO:0007669"/>
    <property type="project" value="InterPro"/>
</dbReference>
<reference evidence="10 13" key="2">
    <citation type="submission" date="2018-07" db="EMBL/GenBank/DDBJ databases">
        <title>The molecular basis for the intramolecular migration of carboxyl group in the catabolism of para-hydroxybenzoate via gentisate.</title>
        <authorList>
            <person name="Zhao H."/>
            <person name="Xu Y."/>
            <person name="Lin S."/>
            <person name="Spain J.C."/>
            <person name="Zhou N.-Y."/>
        </authorList>
    </citation>
    <scope>NUCLEOTIDE SEQUENCE [LARGE SCALE GENOMIC DNA]</scope>
    <source>
        <strain evidence="10 13">PHB-7a</strain>
    </source>
</reference>
<dbReference type="InterPro" id="IPR058031">
    <property type="entry name" value="AAA_lid_NorR"/>
</dbReference>
<evidence type="ECO:0000259" key="7">
    <source>
        <dbReference type="PROSITE" id="PS50045"/>
    </source>
</evidence>
<keyword evidence="5" id="KW-0804">Transcription</keyword>
<dbReference type="GO" id="GO:0043565">
    <property type="term" value="F:sequence-specific DNA binding"/>
    <property type="evidence" value="ECO:0007669"/>
    <property type="project" value="InterPro"/>
</dbReference>
<dbReference type="SMART" id="SM00116">
    <property type="entry name" value="CBS"/>
    <property type="match status" value="1"/>
</dbReference>
<feature type="domain" description="Sigma-54 factor interaction" evidence="7">
    <location>
        <begin position="290"/>
        <end position="520"/>
    </location>
</feature>
<dbReference type="SMART" id="SM00091">
    <property type="entry name" value="PAS"/>
    <property type="match status" value="1"/>
</dbReference>
<evidence type="ECO:0000256" key="3">
    <source>
        <dbReference type="ARBA" id="ARBA00023015"/>
    </source>
</evidence>
<dbReference type="Pfam" id="PF25601">
    <property type="entry name" value="AAA_lid_14"/>
    <property type="match status" value="1"/>
</dbReference>
<dbReference type="CDD" id="cd02205">
    <property type="entry name" value="CBS_pair_SF"/>
    <property type="match status" value="1"/>
</dbReference>
<evidence type="ECO:0000256" key="1">
    <source>
        <dbReference type="ARBA" id="ARBA00022741"/>
    </source>
</evidence>
<dbReference type="PANTHER" id="PTHR32071:SF57">
    <property type="entry name" value="C4-DICARBOXYLATE TRANSPORT TRANSCRIPTIONAL REGULATORY PROTEIN DCTD"/>
    <property type="match status" value="1"/>
</dbReference>
<evidence type="ECO:0000256" key="5">
    <source>
        <dbReference type="ARBA" id="ARBA00023163"/>
    </source>
</evidence>
<dbReference type="InterPro" id="IPR025662">
    <property type="entry name" value="Sigma_54_int_dom_ATP-bd_1"/>
</dbReference>
<dbReference type="PROSITE" id="PS00676">
    <property type="entry name" value="SIGMA54_INTERACT_2"/>
    <property type="match status" value="1"/>
</dbReference>
<dbReference type="Pfam" id="PF00571">
    <property type="entry name" value="CBS"/>
    <property type="match status" value="1"/>
</dbReference>
<evidence type="ECO:0000256" key="2">
    <source>
        <dbReference type="ARBA" id="ARBA00022840"/>
    </source>
</evidence>
<dbReference type="SMART" id="SM00382">
    <property type="entry name" value="AAA"/>
    <property type="match status" value="1"/>
</dbReference>
<protein>
    <submittedName>
        <fullName evidence="10">CBS domain-containing protein</fullName>
    </submittedName>
    <submittedName>
        <fullName evidence="11">Sigma-54-dependent Fis family transcriptional regulator</fullName>
    </submittedName>
</protein>
<dbReference type="Pfam" id="PF02954">
    <property type="entry name" value="HTH_8"/>
    <property type="match status" value="1"/>
</dbReference>
<dbReference type="Gene3D" id="1.10.8.60">
    <property type="match status" value="1"/>
</dbReference>
<dbReference type="EMBL" id="CP030926">
    <property type="protein sequence ID" value="AXN39709.1"/>
    <property type="molecule type" value="Genomic_DNA"/>
</dbReference>
<dbReference type="Pfam" id="PF00158">
    <property type="entry name" value="Sigma54_activat"/>
    <property type="match status" value="1"/>
</dbReference>
<dbReference type="CDD" id="cd00130">
    <property type="entry name" value="PAS"/>
    <property type="match status" value="1"/>
</dbReference>
<dbReference type="InterPro" id="IPR013767">
    <property type="entry name" value="PAS_fold"/>
</dbReference>
<dbReference type="Gene3D" id="3.40.50.300">
    <property type="entry name" value="P-loop containing nucleotide triphosphate hydrolases"/>
    <property type="match status" value="1"/>
</dbReference>
<organism evidence="11 12">
    <name type="scientific">Peribacillus butanolivorans</name>
    <dbReference type="NCBI Taxonomy" id="421767"/>
    <lineage>
        <taxon>Bacteria</taxon>
        <taxon>Bacillati</taxon>
        <taxon>Bacillota</taxon>
        <taxon>Bacilli</taxon>
        <taxon>Bacillales</taxon>
        <taxon>Bacillaceae</taxon>
        <taxon>Peribacillus</taxon>
    </lineage>
</organism>
<proteinExistence type="predicted"/>
<dbReference type="Gene3D" id="3.10.580.10">
    <property type="entry name" value="CBS-domain"/>
    <property type="match status" value="1"/>
</dbReference>
<dbReference type="EMBL" id="NUEQ01000017">
    <property type="protein sequence ID" value="PEJ33570.1"/>
    <property type="molecule type" value="Genomic_DNA"/>
</dbReference>
<evidence type="ECO:0000259" key="8">
    <source>
        <dbReference type="PROSITE" id="PS50112"/>
    </source>
</evidence>
<gene>
    <name evidence="11" type="ORF">CN689_11375</name>
    <name evidence="10" type="ORF">DTO10_15965</name>
</gene>
<dbReference type="InterPro" id="IPR002197">
    <property type="entry name" value="HTH_Fis"/>
</dbReference>